<name>A0A9P0K0F1_ACAOB</name>
<feature type="transmembrane region" description="Helical" evidence="10">
    <location>
        <begin position="195"/>
        <end position="216"/>
    </location>
</feature>
<comment type="similarity">
    <text evidence="2 9">Belongs to the G-protein coupled receptor 1 family.</text>
</comment>
<dbReference type="GO" id="GO:0008188">
    <property type="term" value="F:neuropeptide receptor activity"/>
    <property type="evidence" value="ECO:0007669"/>
    <property type="project" value="TreeGrafter"/>
</dbReference>
<feature type="transmembrane region" description="Helical" evidence="10">
    <location>
        <begin position="268"/>
        <end position="292"/>
    </location>
</feature>
<protein>
    <recommendedName>
        <fullName evidence="11">G-protein coupled receptors family 1 profile domain-containing protein</fullName>
    </recommendedName>
</protein>
<dbReference type="EMBL" id="CAKOFQ010006718">
    <property type="protein sequence ID" value="CAH1964732.1"/>
    <property type="molecule type" value="Genomic_DNA"/>
</dbReference>
<evidence type="ECO:0000313" key="13">
    <source>
        <dbReference type="Proteomes" id="UP001152888"/>
    </source>
</evidence>
<dbReference type="CDD" id="cd00637">
    <property type="entry name" value="7tm_classA_rhodopsin-like"/>
    <property type="match status" value="1"/>
</dbReference>
<evidence type="ECO:0000256" key="6">
    <source>
        <dbReference type="ARBA" id="ARBA00023136"/>
    </source>
</evidence>
<dbReference type="PANTHER" id="PTHR24238:SF58">
    <property type="entry name" value="FI22604P1"/>
    <property type="match status" value="1"/>
</dbReference>
<proteinExistence type="inferred from homology"/>
<evidence type="ECO:0000256" key="8">
    <source>
        <dbReference type="ARBA" id="ARBA00023224"/>
    </source>
</evidence>
<gene>
    <name evidence="12" type="ORF">ACAOBT_LOCUS5985</name>
</gene>
<dbReference type="AlphaFoldDB" id="A0A9P0K0F1"/>
<feature type="transmembrane region" description="Helical" evidence="10">
    <location>
        <begin position="96"/>
        <end position="118"/>
    </location>
</feature>
<evidence type="ECO:0000256" key="4">
    <source>
        <dbReference type="ARBA" id="ARBA00022989"/>
    </source>
</evidence>
<evidence type="ECO:0000256" key="7">
    <source>
        <dbReference type="ARBA" id="ARBA00023170"/>
    </source>
</evidence>
<dbReference type="Proteomes" id="UP001152888">
    <property type="component" value="Unassembled WGS sequence"/>
</dbReference>
<comment type="subcellular location">
    <subcellularLocation>
        <location evidence="1">Membrane</location>
        <topology evidence="1">Multi-pass membrane protein</topology>
    </subcellularLocation>
</comment>
<evidence type="ECO:0000256" key="3">
    <source>
        <dbReference type="ARBA" id="ARBA00022692"/>
    </source>
</evidence>
<feature type="transmembrane region" description="Helical" evidence="10">
    <location>
        <begin position="25"/>
        <end position="47"/>
    </location>
</feature>
<dbReference type="Gene3D" id="1.20.1070.10">
    <property type="entry name" value="Rhodopsin 7-helix transmembrane proteins"/>
    <property type="match status" value="1"/>
</dbReference>
<evidence type="ECO:0000256" key="2">
    <source>
        <dbReference type="ARBA" id="ARBA00010663"/>
    </source>
</evidence>
<dbReference type="PANTHER" id="PTHR24238">
    <property type="entry name" value="G-PROTEIN COUPLED RECEPTOR"/>
    <property type="match status" value="1"/>
</dbReference>
<keyword evidence="13" id="KW-1185">Reference proteome</keyword>
<keyword evidence="8 9" id="KW-0807">Transducer</keyword>
<feature type="transmembrane region" description="Helical" evidence="10">
    <location>
        <begin position="304"/>
        <end position="325"/>
    </location>
</feature>
<keyword evidence="4 10" id="KW-1133">Transmembrane helix</keyword>
<dbReference type="PROSITE" id="PS00237">
    <property type="entry name" value="G_PROTEIN_RECEP_F1_1"/>
    <property type="match status" value="1"/>
</dbReference>
<sequence length="371" mass="43185">MTMNLTTVNVTVLRVIPEETRLPFFWIYLIVATFALTVNSFSIKSALQRRVNNLQKVCLVNLTLADIFSSTMFAIINLETLCKDLKTWSLGEFMCYFTPVAQALGTTTSAFTLLLIALDRYRSVSAVMERKLNLELWKCISLNVGIWILCTAISLPLSSFYNYAPIKVIFPSKSEPIFQYSAMCVAIRRSRLTSYYVVITWMVFLPILIFFAWFYCNVALKIWHYRKPTSTVEGTNERSSYSTNTGSTRIPKTREDVRVEKKVKTMKIVIGLMVCFILCRLPYYLFTTFLLIKVSGSKSAWNAYFALNCLLLLNCALNPLMYIYLHQTLRFLVFIKDLIKRCIMWCCFTTDLEEFQKDNPFPFENYEWKKY</sequence>
<organism evidence="12 13">
    <name type="scientific">Acanthoscelides obtectus</name>
    <name type="common">Bean weevil</name>
    <name type="synonym">Bruchus obtectus</name>
    <dbReference type="NCBI Taxonomy" id="200917"/>
    <lineage>
        <taxon>Eukaryota</taxon>
        <taxon>Metazoa</taxon>
        <taxon>Ecdysozoa</taxon>
        <taxon>Arthropoda</taxon>
        <taxon>Hexapoda</taxon>
        <taxon>Insecta</taxon>
        <taxon>Pterygota</taxon>
        <taxon>Neoptera</taxon>
        <taxon>Endopterygota</taxon>
        <taxon>Coleoptera</taxon>
        <taxon>Polyphaga</taxon>
        <taxon>Cucujiformia</taxon>
        <taxon>Chrysomeloidea</taxon>
        <taxon>Chrysomelidae</taxon>
        <taxon>Bruchinae</taxon>
        <taxon>Bruchini</taxon>
        <taxon>Acanthoscelides</taxon>
    </lineage>
</organism>
<dbReference type="SUPFAM" id="SSF81321">
    <property type="entry name" value="Family A G protein-coupled receptor-like"/>
    <property type="match status" value="1"/>
</dbReference>
<dbReference type="InterPro" id="IPR017452">
    <property type="entry name" value="GPCR_Rhodpsn_7TM"/>
</dbReference>
<evidence type="ECO:0000259" key="11">
    <source>
        <dbReference type="PROSITE" id="PS50262"/>
    </source>
</evidence>
<evidence type="ECO:0000313" key="12">
    <source>
        <dbReference type="EMBL" id="CAH1964732.1"/>
    </source>
</evidence>
<keyword evidence="7 9" id="KW-0675">Receptor</keyword>
<accession>A0A9P0K0F1</accession>
<evidence type="ECO:0000256" key="10">
    <source>
        <dbReference type="SAM" id="Phobius"/>
    </source>
</evidence>
<dbReference type="Pfam" id="PF00001">
    <property type="entry name" value="7tm_1"/>
    <property type="match status" value="1"/>
</dbReference>
<dbReference type="OrthoDB" id="5957382at2759"/>
<comment type="caution">
    <text evidence="12">The sequence shown here is derived from an EMBL/GenBank/DDBJ whole genome shotgun (WGS) entry which is preliminary data.</text>
</comment>
<dbReference type="PRINTS" id="PR00237">
    <property type="entry name" value="GPCRRHODOPSN"/>
</dbReference>
<evidence type="ECO:0000256" key="9">
    <source>
        <dbReference type="RuleBase" id="RU000688"/>
    </source>
</evidence>
<feature type="transmembrane region" description="Helical" evidence="10">
    <location>
        <begin position="59"/>
        <end position="76"/>
    </location>
</feature>
<keyword evidence="5 9" id="KW-0297">G-protein coupled receptor</keyword>
<evidence type="ECO:0000256" key="1">
    <source>
        <dbReference type="ARBA" id="ARBA00004141"/>
    </source>
</evidence>
<feature type="transmembrane region" description="Helical" evidence="10">
    <location>
        <begin position="139"/>
        <end position="161"/>
    </location>
</feature>
<feature type="domain" description="G-protein coupled receptors family 1 profile" evidence="11">
    <location>
        <begin position="8"/>
        <end position="322"/>
    </location>
</feature>
<keyword evidence="6 10" id="KW-0472">Membrane</keyword>
<dbReference type="InterPro" id="IPR000276">
    <property type="entry name" value="GPCR_Rhodpsn"/>
</dbReference>
<dbReference type="PROSITE" id="PS50262">
    <property type="entry name" value="G_PROTEIN_RECEP_F1_2"/>
    <property type="match status" value="1"/>
</dbReference>
<reference evidence="12" key="1">
    <citation type="submission" date="2022-03" db="EMBL/GenBank/DDBJ databases">
        <authorList>
            <person name="Sayadi A."/>
        </authorList>
    </citation>
    <scope>NUCLEOTIDE SEQUENCE</scope>
</reference>
<keyword evidence="3 9" id="KW-0812">Transmembrane</keyword>
<evidence type="ECO:0000256" key="5">
    <source>
        <dbReference type="ARBA" id="ARBA00023040"/>
    </source>
</evidence>
<dbReference type="GO" id="GO:0005886">
    <property type="term" value="C:plasma membrane"/>
    <property type="evidence" value="ECO:0007669"/>
    <property type="project" value="TreeGrafter"/>
</dbReference>